<feature type="binding site" evidence="8">
    <location>
        <begin position="228"/>
        <end position="229"/>
    </location>
    <ligand>
        <name>substrate</name>
    </ligand>
</feature>
<keyword evidence="5 8" id="KW-0457">Lysine biosynthesis</keyword>
<dbReference type="EMBL" id="AZFX01000087">
    <property type="protein sequence ID" value="KRM08555.1"/>
    <property type="molecule type" value="Genomic_DNA"/>
</dbReference>
<dbReference type="GO" id="GO:0005829">
    <property type="term" value="C:cytosol"/>
    <property type="evidence" value="ECO:0007669"/>
    <property type="project" value="TreeGrafter"/>
</dbReference>
<dbReference type="STRING" id="1423735.FC15_GL000627"/>
<dbReference type="Gene3D" id="3.10.310.10">
    <property type="entry name" value="Diaminopimelate Epimerase, Chain A, domain 1"/>
    <property type="match status" value="2"/>
</dbReference>
<sequence>MIQVEISLTKVHGSDNEFFILDQTKLSRKLTDSEIKAITKRVSDRDNGLWQGADGVLVVDEPTHSGPLGMMRVINADGSEASMCGNGIRTIARYLGQEHRQLNFKIQTMYADLLVEQATPLAPSIQTFQAEISPISFAAKDLGLHWQDLPELHHQKISVLSDQLIFTAVAVPNPHLISFVDHETLTGPELGRIASYLNNGDNPIFPDGVNVSFVEVLAANHLFVRTYERGVGYTNACGTGMSASSLVYVLEQGGHFEQELNVQNPGGMVKTIVHENTDTERHSLYWVSLVGNATFLGAAMLTLEQLNDPDFDLTQVHFEETGEQEKYRQFIASL</sequence>
<feature type="site" description="Could be important to modulate the pK values of the two catalytic cysteine residues" evidence="8">
    <location>
        <position position="175"/>
    </location>
</feature>
<dbReference type="EC" id="5.1.1.7" evidence="3 8"/>
<comment type="caution">
    <text evidence="8">Lacks conserved residue(s) required for the propagation of feature annotation.</text>
</comment>
<comment type="similarity">
    <text evidence="2 8">Belongs to the diaminopimelate epimerase family.</text>
</comment>
<dbReference type="PANTHER" id="PTHR31689">
    <property type="entry name" value="DIAMINOPIMELATE EPIMERASE, CHLOROPLASTIC"/>
    <property type="match status" value="1"/>
</dbReference>
<feature type="active site" description="Proton acceptor" evidence="8">
    <location>
        <position position="237"/>
    </location>
</feature>
<dbReference type="GO" id="GO:0009089">
    <property type="term" value="P:lysine biosynthetic process via diaminopimelate"/>
    <property type="evidence" value="ECO:0007669"/>
    <property type="project" value="UniProtKB-UniRule"/>
</dbReference>
<evidence type="ECO:0000256" key="4">
    <source>
        <dbReference type="ARBA" id="ARBA00022605"/>
    </source>
</evidence>
<dbReference type="NCBIfam" id="TIGR00652">
    <property type="entry name" value="DapF"/>
    <property type="match status" value="1"/>
</dbReference>
<comment type="pathway">
    <text evidence="1 8">Amino-acid biosynthesis; L-lysine biosynthesis via DAP pathway; DL-2,6-diaminopimelate from LL-2,6-diaminopimelate: step 1/1.</text>
</comment>
<evidence type="ECO:0000313" key="11">
    <source>
        <dbReference type="Proteomes" id="UP000051315"/>
    </source>
</evidence>
<dbReference type="GO" id="GO:0008837">
    <property type="term" value="F:diaminopimelate epimerase activity"/>
    <property type="evidence" value="ECO:0007669"/>
    <property type="project" value="UniProtKB-UniRule"/>
</dbReference>
<feature type="site" description="Could be important to modulate the pK values of the two catalytic cysteine residues" evidence="8">
    <location>
        <position position="228"/>
    </location>
</feature>
<proteinExistence type="inferred from homology"/>
<dbReference type="UniPathway" id="UPA00034">
    <property type="reaction ID" value="UER00025"/>
</dbReference>
<dbReference type="PROSITE" id="PS01326">
    <property type="entry name" value="DAP_EPIMERASE"/>
    <property type="match status" value="1"/>
</dbReference>
<comment type="caution">
    <text evidence="10">The sequence shown here is derived from an EMBL/GenBank/DDBJ whole genome shotgun (WGS) entry which is preliminary data.</text>
</comment>
<dbReference type="PATRIC" id="fig|1423735.3.peg.655"/>
<feature type="binding site" evidence="8">
    <location>
        <begin position="85"/>
        <end position="86"/>
    </location>
    <ligand>
        <name>substrate</name>
    </ligand>
</feature>
<feature type="binding site" evidence="8">
    <location>
        <begin position="238"/>
        <end position="239"/>
    </location>
    <ligand>
        <name>substrate</name>
    </ligand>
</feature>
<feature type="binding site" evidence="8">
    <location>
        <position position="210"/>
    </location>
    <ligand>
        <name>substrate</name>
    </ligand>
</feature>
<dbReference type="InterPro" id="IPR001653">
    <property type="entry name" value="DAP_epimerase_DapF"/>
</dbReference>
<evidence type="ECO:0000256" key="2">
    <source>
        <dbReference type="ARBA" id="ARBA00010219"/>
    </source>
</evidence>
<dbReference type="SUPFAM" id="SSF54506">
    <property type="entry name" value="Diaminopimelate epimerase-like"/>
    <property type="match status" value="2"/>
</dbReference>
<keyword evidence="6 8" id="KW-0413">Isomerase</keyword>
<dbReference type="Proteomes" id="UP000051315">
    <property type="component" value="Unassembled WGS sequence"/>
</dbReference>
<feature type="binding site" evidence="8">
    <location>
        <position position="173"/>
    </location>
    <ligand>
        <name>substrate</name>
    </ligand>
</feature>
<evidence type="ECO:0000256" key="7">
    <source>
        <dbReference type="ARBA" id="ARBA00051712"/>
    </source>
</evidence>
<feature type="binding site" evidence="8">
    <location>
        <position position="16"/>
    </location>
    <ligand>
        <name>substrate</name>
    </ligand>
</feature>
<evidence type="ECO:0000256" key="5">
    <source>
        <dbReference type="ARBA" id="ARBA00023154"/>
    </source>
</evidence>
<keyword evidence="8" id="KW-0963">Cytoplasm</keyword>
<keyword evidence="11" id="KW-1185">Reference proteome</keyword>
<dbReference type="PANTHER" id="PTHR31689:SF0">
    <property type="entry name" value="DIAMINOPIMELATE EPIMERASE"/>
    <property type="match status" value="1"/>
</dbReference>
<dbReference type="AlphaFoldDB" id="A0A0R1VXE5"/>
<comment type="function">
    <text evidence="8">Catalyzes the stereoinversion of LL-2,6-diaminopimelate (L,L-DAP) to meso-diaminopimelate (meso-DAP), a precursor of L-lysine and an essential component of the bacterial peptidoglycan.</text>
</comment>
<evidence type="ECO:0000256" key="6">
    <source>
        <dbReference type="ARBA" id="ARBA00023235"/>
    </source>
</evidence>
<evidence type="ECO:0000256" key="9">
    <source>
        <dbReference type="PROSITE-ProRule" id="PRU10125"/>
    </source>
</evidence>
<dbReference type="HAMAP" id="MF_00197">
    <property type="entry name" value="DAP_epimerase"/>
    <property type="match status" value="1"/>
</dbReference>
<evidence type="ECO:0000256" key="8">
    <source>
        <dbReference type="HAMAP-Rule" id="MF_00197"/>
    </source>
</evidence>
<feature type="binding site" evidence="8">
    <location>
        <position position="75"/>
    </location>
    <ligand>
        <name>substrate</name>
    </ligand>
</feature>
<evidence type="ECO:0000313" key="10">
    <source>
        <dbReference type="EMBL" id="KRM08555.1"/>
    </source>
</evidence>
<feature type="active site" evidence="9">
    <location>
        <position position="84"/>
    </location>
</feature>
<organism evidence="10 11">
    <name type="scientific">Lapidilactobacillus concavus DSM 17758</name>
    <dbReference type="NCBI Taxonomy" id="1423735"/>
    <lineage>
        <taxon>Bacteria</taxon>
        <taxon>Bacillati</taxon>
        <taxon>Bacillota</taxon>
        <taxon>Bacilli</taxon>
        <taxon>Lactobacillales</taxon>
        <taxon>Lactobacillaceae</taxon>
        <taxon>Lapidilactobacillus</taxon>
    </lineage>
</organism>
<dbReference type="InterPro" id="IPR018510">
    <property type="entry name" value="DAP_epimerase_AS"/>
</dbReference>
<name>A0A0R1VXE5_9LACO</name>
<accession>A0A0R1VXE5</accession>
<protein>
    <recommendedName>
        <fullName evidence="3 8">Diaminopimelate epimerase</fullName>
        <shortName evidence="8">DAP epimerase</shortName>
        <ecNumber evidence="3 8">5.1.1.7</ecNumber>
    </recommendedName>
    <alternativeName>
        <fullName evidence="8">PLP-independent amino acid racemase</fullName>
    </alternativeName>
</protein>
<keyword evidence="4 8" id="KW-0028">Amino-acid biosynthesis</keyword>
<evidence type="ECO:0000256" key="1">
    <source>
        <dbReference type="ARBA" id="ARBA00005196"/>
    </source>
</evidence>
<reference evidence="10 11" key="1">
    <citation type="journal article" date="2015" name="Genome Announc.">
        <title>Expanding the biotechnology potential of lactobacilli through comparative genomics of 213 strains and associated genera.</title>
        <authorList>
            <person name="Sun Z."/>
            <person name="Harris H.M."/>
            <person name="McCann A."/>
            <person name="Guo C."/>
            <person name="Argimon S."/>
            <person name="Zhang W."/>
            <person name="Yang X."/>
            <person name="Jeffery I.B."/>
            <person name="Cooney J.C."/>
            <person name="Kagawa T.F."/>
            <person name="Liu W."/>
            <person name="Song Y."/>
            <person name="Salvetti E."/>
            <person name="Wrobel A."/>
            <person name="Rasinkangas P."/>
            <person name="Parkhill J."/>
            <person name="Rea M.C."/>
            <person name="O'Sullivan O."/>
            <person name="Ritari J."/>
            <person name="Douillard F.P."/>
            <person name="Paul Ross R."/>
            <person name="Yang R."/>
            <person name="Briner A.E."/>
            <person name="Felis G.E."/>
            <person name="de Vos W.M."/>
            <person name="Barrangou R."/>
            <person name="Klaenhammer T.R."/>
            <person name="Caufield P.W."/>
            <person name="Cui Y."/>
            <person name="Zhang H."/>
            <person name="O'Toole P.W."/>
        </authorList>
    </citation>
    <scope>NUCLEOTIDE SEQUENCE [LARGE SCALE GENOMIC DNA]</scope>
    <source>
        <strain evidence="10 11">DSM 17758</strain>
    </source>
</reference>
<gene>
    <name evidence="8" type="primary">dapF</name>
    <name evidence="10" type="ORF">FC15_GL000627</name>
</gene>
<evidence type="ECO:0000256" key="3">
    <source>
        <dbReference type="ARBA" id="ARBA00013080"/>
    </source>
</evidence>
<feature type="active site" description="Proton donor" evidence="8">
    <location>
        <position position="84"/>
    </location>
</feature>
<comment type="subcellular location">
    <subcellularLocation>
        <location evidence="8">Cytoplasm</location>
    </subcellularLocation>
</comment>
<comment type="catalytic activity">
    <reaction evidence="7 8">
        <text>(2S,6S)-2,6-diaminopimelate = meso-2,6-diaminopimelate</text>
        <dbReference type="Rhea" id="RHEA:15393"/>
        <dbReference type="ChEBI" id="CHEBI:57609"/>
        <dbReference type="ChEBI" id="CHEBI:57791"/>
        <dbReference type="EC" id="5.1.1.7"/>
    </reaction>
</comment>
<dbReference type="Pfam" id="PF01678">
    <property type="entry name" value="DAP_epimerase"/>
    <property type="match status" value="2"/>
</dbReference>
<comment type="subunit">
    <text evidence="8">Homodimer.</text>
</comment>